<dbReference type="InterPro" id="IPR002509">
    <property type="entry name" value="NODB_dom"/>
</dbReference>
<evidence type="ECO:0000313" key="5">
    <source>
        <dbReference type="Proteomes" id="UP000619238"/>
    </source>
</evidence>
<comment type="subcellular location">
    <subcellularLocation>
        <location evidence="1">Secreted</location>
    </subcellularLocation>
</comment>
<comment type="caution">
    <text evidence="4">The sequence shown here is derived from an EMBL/GenBank/DDBJ whole genome shotgun (WGS) entry which is preliminary data.</text>
</comment>
<evidence type="ECO:0000256" key="2">
    <source>
        <dbReference type="ARBA" id="ARBA00022729"/>
    </source>
</evidence>
<dbReference type="CDD" id="cd10918">
    <property type="entry name" value="CE4_NodB_like_5s_6s"/>
    <property type="match status" value="1"/>
</dbReference>
<dbReference type="InterPro" id="IPR011330">
    <property type="entry name" value="Glyco_hydro/deAcase_b/a-brl"/>
</dbReference>
<dbReference type="Pfam" id="PF01522">
    <property type="entry name" value="Polysacc_deac_1"/>
    <property type="match status" value="1"/>
</dbReference>
<dbReference type="RefSeq" id="WP_187560738.1">
    <property type="nucleotide sequence ID" value="NZ_JACGWS010000002.1"/>
</dbReference>
<dbReference type="PANTHER" id="PTHR34216:SF3">
    <property type="entry name" value="POLY-BETA-1,6-N-ACETYL-D-GLUCOSAMINE N-DEACETYLASE"/>
    <property type="match status" value="1"/>
</dbReference>
<evidence type="ECO:0000259" key="3">
    <source>
        <dbReference type="PROSITE" id="PS51677"/>
    </source>
</evidence>
<dbReference type="InterPro" id="IPR051398">
    <property type="entry name" value="Polysacch_Deacetylase"/>
</dbReference>
<evidence type="ECO:0000313" key="4">
    <source>
        <dbReference type="EMBL" id="MBC8753693.1"/>
    </source>
</evidence>
<accession>A0ABR7Q5A1</accession>
<feature type="domain" description="NodB homology" evidence="3">
    <location>
        <begin position="61"/>
        <end position="240"/>
    </location>
</feature>
<evidence type="ECO:0000256" key="1">
    <source>
        <dbReference type="ARBA" id="ARBA00004613"/>
    </source>
</evidence>
<organism evidence="4 5">
    <name type="scientific">Kordia aestuariivivens</name>
    <dbReference type="NCBI Taxonomy" id="2759037"/>
    <lineage>
        <taxon>Bacteria</taxon>
        <taxon>Pseudomonadati</taxon>
        <taxon>Bacteroidota</taxon>
        <taxon>Flavobacteriia</taxon>
        <taxon>Flavobacteriales</taxon>
        <taxon>Flavobacteriaceae</taxon>
        <taxon>Kordia</taxon>
    </lineage>
</organism>
<dbReference type="Gene3D" id="3.20.20.370">
    <property type="entry name" value="Glycoside hydrolase/deacetylase"/>
    <property type="match status" value="1"/>
</dbReference>
<sequence length="240" mass="27932">MPRLPILMYHGVSTKASESNGLTISKENLEAQFRYLKENGYTTLHFSELQSIKTTTDFSKKAVIITFDDVYVNQLELAYPLLQKYGLKASFFIPFQYVNGVDEWNTGKERLMSIAQLKSMDEATIELGLHSFAHKKYNELSTEEIDEDFEKCKDFIISNQLNVSNVLAYPYGKYPRKNPEKDLFFNALIKHKVAYGLRIGNRVNKFPFNDNYQVQRIDIKGEDSLSKFKFKLRFGKLRLF</sequence>
<dbReference type="Proteomes" id="UP000619238">
    <property type="component" value="Unassembled WGS sequence"/>
</dbReference>
<protein>
    <submittedName>
        <fullName evidence="4">Polysaccharide deacetylase family protein</fullName>
    </submittedName>
</protein>
<dbReference type="PANTHER" id="PTHR34216">
    <property type="match status" value="1"/>
</dbReference>
<keyword evidence="5" id="KW-1185">Reference proteome</keyword>
<gene>
    <name evidence="4" type="ORF">H2O64_03370</name>
</gene>
<dbReference type="SUPFAM" id="SSF88713">
    <property type="entry name" value="Glycoside hydrolase/deacetylase"/>
    <property type="match status" value="1"/>
</dbReference>
<name>A0ABR7Q5A1_9FLAO</name>
<keyword evidence="2" id="KW-0732">Signal</keyword>
<dbReference type="PROSITE" id="PS51677">
    <property type="entry name" value="NODB"/>
    <property type="match status" value="1"/>
</dbReference>
<reference evidence="4 5" key="1">
    <citation type="submission" date="2020-07" db="EMBL/GenBank/DDBJ databases">
        <title>Description of Kordia aestuariivivens sp. nov., isolated from a tidal flat.</title>
        <authorList>
            <person name="Park S."/>
            <person name="Yoon J.-H."/>
        </authorList>
    </citation>
    <scope>NUCLEOTIDE SEQUENCE [LARGE SCALE GENOMIC DNA]</scope>
    <source>
        <strain evidence="4 5">YSTF-M3</strain>
    </source>
</reference>
<dbReference type="EMBL" id="JACGWS010000002">
    <property type="protein sequence ID" value="MBC8753693.1"/>
    <property type="molecule type" value="Genomic_DNA"/>
</dbReference>
<proteinExistence type="predicted"/>